<name>A0A9J5XR22_SOLCO</name>
<evidence type="ECO:0000313" key="2">
    <source>
        <dbReference type="Proteomes" id="UP000824120"/>
    </source>
</evidence>
<dbReference type="PANTHER" id="PTHR33116">
    <property type="entry name" value="REVERSE TRANSCRIPTASE ZINC-BINDING DOMAIN-CONTAINING PROTEIN-RELATED-RELATED"/>
    <property type="match status" value="1"/>
</dbReference>
<dbReference type="AlphaFoldDB" id="A0A9J5XR22"/>
<evidence type="ECO:0000313" key="1">
    <source>
        <dbReference type="EMBL" id="KAG5589812.1"/>
    </source>
</evidence>
<proteinExistence type="predicted"/>
<dbReference type="Proteomes" id="UP000824120">
    <property type="component" value="Chromosome 8"/>
</dbReference>
<reference evidence="1 2" key="1">
    <citation type="submission" date="2020-09" db="EMBL/GenBank/DDBJ databases">
        <title>De no assembly of potato wild relative species, Solanum commersonii.</title>
        <authorList>
            <person name="Cho K."/>
        </authorList>
    </citation>
    <scope>NUCLEOTIDE SEQUENCE [LARGE SCALE GENOMIC DNA]</scope>
    <source>
        <strain evidence="1">LZ3.2</strain>
        <tissue evidence="1">Leaf</tissue>
    </source>
</reference>
<accession>A0A9J5XR22</accession>
<protein>
    <submittedName>
        <fullName evidence="1">Uncharacterized protein</fullName>
    </submittedName>
</protein>
<dbReference type="PANTHER" id="PTHR33116:SF67">
    <property type="entry name" value="REVERSE TRANSCRIPTASE"/>
    <property type="match status" value="1"/>
</dbReference>
<dbReference type="OrthoDB" id="1210581at2759"/>
<organism evidence="1 2">
    <name type="scientific">Solanum commersonii</name>
    <name type="common">Commerson's wild potato</name>
    <name type="synonym">Commerson's nightshade</name>
    <dbReference type="NCBI Taxonomy" id="4109"/>
    <lineage>
        <taxon>Eukaryota</taxon>
        <taxon>Viridiplantae</taxon>
        <taxon>Streptophyta</taxon>
        <taxon>Embryophyta</taxon>
        <taxon>Tracheophyta</taxon>
        <taxon>Spermatophyta</taxon>
        <taxon>Magnoliopsida</taxon>
        <taxon>eudicotyledons</taxon>
        <taxon>Gunneridae</taxon>
        <taxon>Pentapetalae</taxon>
        <taxon>asterids</taxon>
        <taxon>lamiids</taxon>
        <taxon>Solanales</taxon>
        <taxon>Solanaceae</taxon>
        <taxon>Solanoideae</taxon>
        <taxon>Solaneae</taxon>
        <taxon>Solanum</taxon>
    </lineage>
</organism>
<dbReference type="EMBL" id="JACXVP010000008">
    <property type="protein sequence ID" value="KAG5589812.1"/>
    <property type="molecule type" value="Genomic_DNA"/>
</dbReference>
<keyword evidence="2" id="KW-1185">Reference proteome</keyword>
<comment type="caution">
    <text evidence="1">The sequence shown here is derived from an EMBL/GenBank/DDBJ whole genome shotgun (WGS) entry which is preliminary data.</text>
</comment>
<sequence length="243" mass="28868">MKRNEHYFDLIKRVKSKLHAWKGNMLSYGGKEVLINSALQSAPIHILSAIVPPICVLKELHIIFTKRNWSNKVTGKSKHWAAWNEVCLPKQEGSLGFRSMFDLSQALYAKLWWKFRTQKSLWTNFMWNKYGKKQIPSLVQWKGGSQIWKNMLMDRDIFEHSIWWEPRGSTSSIWFDNWTKQATLFLQPTEVQTYQNLTYINTLISENGWNYKKMMKHLPPHVVDHVKLHIDQIRQPELSDKPW</sequence>
<gene>
    <name evidence="1" type="ORF">H5410_040326</name>
</gene>